<protein>
    <submittedName>
        <fullName evidence="2">Uncharacterized protein</fullName>
    </submittedName>
</protein>
<evidence type="ECO:0000256" key="1">
    <source>
        <dbReference type="SAM" id="Phobius"/>
    </source>
</evidence>
<accession>A0A645BK34</accession>
<dbReference type="EMBL" id="VSSQ01020527">
    <property type="protein sequence ID" value="MPM65458.1"/>
    <property type="molecule type" value="Genomic_DNA"/>
</dbReference>
<comment type="caution">
    <text evidence="2">The sequence shown here is derived from an EMBL/GenBank/DDBJ whole genome shotgun (WGS) entry which is preliminary data.</text>
</comment>
<gene>
    <name evidence="2" type="ORF">SDC9_112354</name>
</gene>
<keyword evidence="1" id="KW-1133">Transmembrane helix</keyword>
<name>A0A645BK34_9ZZZZ</name>
<keyword evidence="1" id="KW-0812">Transmembrane</keyword>
<sequence>MNPYNLDITRIVKYFCMSSVAIVAVVMGCITFAKVAENQVELLNESWDNEK</sequence>
<evidence type="ECO:0000313" key="2">
    <source>
        <dbReference type="EMBL" id="MPM65458.1"/>
    </source>
</evidence>
<keyword evidence="1" id="KW-0472">Membrane</keyword>
<feature type="transmembrane region" description="Helical" evidence="1">
    <location>
        <begin position="12"/>
        <end position="33"/>
    </location>
</feature>
<reference evidence="2" key="1">
    <citation type="submission" date="2019-08" db="EMBL/GenBank/DDBJ databases">
        <authorList>
            <person name="Kucharzyk K."/>
            <person name="Murdoch R.W."/>
            <person name="Higgins S."/>
            <person name="Loffler F."/>
        </authorList>
    </citation>
    <scope>NUCLEOTIDE SEQUENCE</scope>
</reference>
<organism evidence="2">
    <name type="scientific">bioreactor metagenome</name>
    <dbReference type="NCBI Taxonomy" id="1076179"/>
    <lineage>
        <taxon>unclassified sequences</taxon>
        <taxon>metagenomes</taxon>
        <taxon>ecological metagenomes</taxon>
    </lineage>
</organism>
<dbReference type="AlphaFoldDB" id="A0A645BK34"/>
<proteinExistence type="predicted"/>